<reference evidence="10" key="1">
    <citation type="journal article" date="2019" name="Int. J. Syst. Evol. Microbiol.">
        <title>The Global Catalogue of Microorganisms (GCM) 10K type strain sequencing project: providing services to taxonomists for standard genome sequencing and annotation.</title>
        <authorList>
            <consortium name="The Broad Institute Genomics Platform"/>
            <consortium name="The Broad Institute Genome Sequencing Center for Infectious Disease"/>
            <person name="Wu L."/>
            <person name="Ma J."/>
        </authorList>
    </citation>
    <scope>NUCLEOTIDE SEQUENCE [LARGE SCALE GENOMIC DNA]</scope>
    <source>
        <strain evidence="10">JCM 16929</strain>
    </source>
</reference>
<evidence type="ECO:0000256" key="6">
    <source>
        <dbReference type="SAM" id="Phobius"/>
    </source>
</evidence>
<keyword evidence="10" id="KW-1185">Reference proteome</keyword>
<dbReference type="RefSeq" id="WP_344805140.1">
    <property type="nucleotide sequence ID" value="NZ_BAABAB010000017.1"/>
</dbReference>
<organism evidence="9 10">
    <name type="scientific">Microlunatus ginsengisoli</name>
    <dbReference type="NCBI Taxonomy" id="363863"/>
    <lineage>
        <taxon>Bacteria</taxon>
        <taxon>Bacillati</taxon>
        <taxon>Actinomycetota</taxon>
        <taxon>Actinomycetes</taxon>
        <taxon>Propionibacteriales</taxon>
        <taxon>Propionibacteriaceae</taxon>
        <taxon>Microlunatus</taxon>
    </lineage>
</organism>
<dbReference type="InterPro" id="IPR032694">
    <property type="entry name" value="CopC/D"/>
</dbReference>
<dbReference type="InterPro" id="IPR014756">
    <property type="entry name" value="Ig_E-set"/>
</dbReference>
<dbReference type="PANTHER" id="PTHR34820:SF4">
    <property type="entry name" value="INNER MEMBRANE PROTEIN YEBZ"/>
    <property type="match status" value="1"/>
</dbReference>
<evidence type="ECO:0000256" key="7">
    <source>
        <dbReference type="SAM" id="SignalP"/>
    </source>
</evidence>
<feature type="domain" description="CopC" evidence="8">
    <location>
        <begin position="32"/>
        <end position="123"/>
    </location>
</feature>
<keyword evidence="4" id="KW-0186">Copper</keyword>
<evidence type="ECO:0000256" key="4">
    <source>
        <dbReference type="ARBA" id="ARBA00023008"/>
    </source>
</evidence>
<dbReference type="InterPro" id="IPR007348">
    <property type="entry name" value="CopC_dom"/>
</dbReference>
<evidence type="ECO:0000256" key="3">
    <source>
        <dbReference type="ARBA" id="ARBA00022729"/>
    </source>
</evidence>
<dbReference type="Pfam" id="PF04234">
    <property type="entry name" value="CopC"/>
    <property type="match status" value="1"/>
</dbReference>
<evidence type="ECO:0000313" key="10">
    <source>
        <dbReference type="Proteomes" id="UP001501490"/>
    </source>
</evidence>
<feature type="transmembrane region" description="Helical" evidence="6">
    <location>
        <begin position="165"/>
        <end position="185"/>
    </location>
</feature>
<keyword evidence="6" id="KW-0812">Transmembrane</keyword>
<evidence type="ECO:0000256" key="5">
    <source>
        <dbReference type="SAM" id="MobiDB-lite"/>
    </source>
</evidence>
<protein>
    <submittedName>
        <fullName evidence="9">Copper resistance protein CopC</fullName>
    </submittedName>
</protein>
<dbReference type="EMBL" id="BAABAB010000017">
    <property type="protein sequence ID" value="GAA3622484.1"/>
    <property type="molecule type" value="Genomic_DNA"/>
</dbReference>
<dbReference type="Proteomes" id="UP001501490">
    <property type="component" value="Unassembled WGS sequence"/>
</dbReference>
<dbReference type="Gene3D" id="2.60.40.1220">
    <property type="match status" value="1"/>
</dbReference>
<dbReference type="SUPFAM" id="SSF81296">
    <property type="entry name" value="E set domains"/>
    <property type="match status" value="1"/>
</dbReference>
<keyword evidence="6" id="KW-1133">Transmembrane helix</keyword>
<dbReference type="PANTHER" id="PTHR34820">
    <property type="entry name" value="INNER MEMBRANE PROTEIN YEBZ"/>
    <property type="match status" value="1"/>
</dbReference>
<feature type="compositionally biased region" description="Low complexity" evidence="5">
    <location>
        <begin position="123"/>
        <end position="143"/>
    </location>
</feature>
<keyword evidence="2" id="KW-0479">Metal-binding</keyword>
<comment type="subcellular location">
    <subcellularLocation>
        <location evidence="1">Cell envelope</location>
    </subcellularLocation>
</comment>
<dbReference type="InterPro" id="IPR014755">
    <property type="entry name" value="Cu-Rt/internalin_Ig-like"/>
</dbReference>
<feature type="region of interest" description="Disordered" evidence="5">
    <location>
        <begin position="122"/>
        <end position="157"/>
    </location>
</feature>
<proteinExistence type="predicted"/>
<evidence type="ECO:0000259" key="8">
    <source>
        <dbReference type="Pfam" id="PF04234"/>
    </source>
</evidence>
<sequence>MRTYVRRAGLLAVALLVALGGWLAAASPASAHNTLRSTSPADRSTVAAVPAEVVLTFDEPAIAMGTEIVVTGPAGAVGDGPARLVDETVGQPIRAGSPAGDYTVQWRVTSADGHPITGTFTFTASAPGGSSAGPSTGPSAGASSGTGSGSSVGDGSAARTRVPTWVWPVIAVALLLSALTSAGVARRRSRRSR</sequence>
<gene>
    <name evidence="9" type="ORF">GCM10022236_26080</name>
</gene>
<evidence type="ECO:0000256" key="1">
    <source>
        <dbReference type="ARBA" id="ARBA00004196"/>
    </source>
</evidence>
<feature type="chain" id="PRO_5045824855" evidence="7">
    <location>
        <begin position="32"/>
        <end position="193"/>
    </location>
</feature>
<accession>A0ABP6ZYM3</accession>
<feature type="signal peptide" evidence="7">
    <location>
        <begin position="1"/>
        <end position="31"/>
    </location>
</feature>
<keyword evidence="6" id="KW-0472">Membrane</keyword>
<evidence type="ECO:0000256" key="2">
    <source>
        <dbReference type="ARBA" id="ARBA00022723"/>
    </source>
</evidence>
<evidence type="ECO:0000313" key="9">
    <source>
        <dbReference type="EMBL" id="GAA3622484.1"/>
    </source>
</evidence>
<keyword evidence="3 7" id="KW-0732">Signal</keyword>
<name>A0ABP6ZYM3_9ACTN</name>
<comment type="caution">
    <text evidence="9">The sequence shown here is derived from an EMBL/GenBank/DDBJ whole genome shotgun (WGS) entry which is preliminary data.</text>
</comment>